<evidence type="ECO:0000313" key="1">
    <source>
        <dbReference type="EMBL" id="GET12003.1"/>
    </source>
</evidence>
<dbReference type="Proteomes" id="UP000494160">
    <property type="component" value="Unassembled WGS sequence"/>
</dbReference>
<organism evidence="1">
    <name type="scientific">Ligilactobacillus agilis</name>
    <dbReference type="NCBI Taxonomy" id="1601"/>
    <lineage>
        <taxon>Bacteria</taxon>
        <taxon>Bacillati</taxon>
        <taxon>Bacillota</taxon>
        <taxon>Bacilli</taxon>
        <taxon>Lactobacillales</taxon>
        <taxon>Lactobacillaceae</taxon>
        <taxon>Ligilactobacillus</taxon>
    </lineage>
</organism>
<dbReference type="EMBL" id="BLAP01000026">
    <property type="protein sequence ID" value="GET12003.1"/>
    <property type="molecule type" value="Genomic_DNA"/>
</dbReference>
<reference evidence="1" key="1">
    <citation type="submission" date="2019-10" db="EMBL/GenBank/DDBJ databases">
        <title>Lactobacillus agilis SN811 Whole Genome Sequencing Project.</title>
        <authorList>
            <person name="Suzuki S."/>
            <person name="Endo A."/>
            <person name="Maeno S."/>
            <person name="Shiwa Y."/>
            <person name="Matsutani M."/>
            <person name="Kajikawa A."/>
        </authorList>
    </citation>
    <scope>NUCLEOTIDE SEQUENCE</scope>
    <source>
        <strain evidence="1">SN811</strain>
    </source>
</reference>
<sequence length="112" mass="12913">MALQSEIRLRGISKRQKELIKAYTKKLGYHSQSEFILATLEKVFLDGITGESGGRLNEQLGKLIKNNELLLSNSEMILIQEDKIFEEQRNLKALYENWLNDLLDAEEGEEND</sequence>
<proteinExistence type="predicted"/>
<dbReference type="AlphaFoldDB" id="A0A6F9Y371"/>
<dbReference type="RefSeq" id="WP_172576967.1">
    <property type="nucleotide sequence ID" value="NZ_BLAP01000026.1"/>
</dbReference>
<comment type="caution">
    <text evidence="1">The sequence shown here is derived from an EMBL/GenBank/DDBJ whole genome shotgun (WGS) entry which is preliminary data.</text>
</comment>
<name>A0A6F9Y371_9LACO</name>
<accession>A0A6F9Y371</accession>
<protein>
    <submittedName>
        <fullName evidence="1">Uncharacterized protein</fullName>
    </submittedName>
</protein>
<gene>
    <name evidence="1" type="ORF">SN811_05030</name>
</gene>